<comment type="caution">
    <text evidence="10">The sequence shown here is derived from an EMBL/GenBank/DDBJ whole genome shotgun (WGS) entry which is preliminary data.</text>
</comment>
<sequence>MKRFSLHSTATRLLLASCVVAVLVVTTIVLFVKLALIPQLTEQALKNQTYALAYSLKNAFSSPEQWTEANLSQQNGLLDGYSNEGKGTATLFLFKNGEYTRMSTTLLKEDGTRAVGTILKPESPAAQALKAGKTYVGPIELFGRPHMATYLPVQFANGVKGSVYIGVDYQSADPMVALSRQMDWMVLGVGGTCVLLLVLGFGFAMRVEQNSREIEDIMRTMQEGLFLLDGELRVGRQTTQALSEILGFAVQPGAYFLDLLKPFVSPKTFATAKDYIELLLRHDVKEKLVTSLNPLDCIEISTMRPNGEMEVRYLNVRFNRVVKGSEVTHLLVTAKDITRQVRLERALQDSERRVQGQMAMLIKILQADASLLQDFINRALQQLEGMNESMRTTQARVGLSNQQIVDMLKGLHRLKGDAASLQLDEVVKDIHEIESAFQCLQEQPERKGESLLPVTVRMKQLFVDLGSIREICAQLSQYGAAVAVEPSRHEGDPRSGLHPLVRQWRAFTQQLAQKQHKFADLSYRGMSPDALAAPLREAVNSMVNQFIRNALVHGVEMPAERRVRGKDETAHLSVYLSDLGDGTVELSFRDDGRGILLDELRQAAIRAGRLAAEEAAALDSRQLTMLIFESGFSTRKKADEDAGRGVGLDAVKDMIVRLGGRIRVGTTAGEYCHFRVRLPLQLVASPAEHTDLSRMEASK</sequence>
<evidence type="ECO:0000256" key="1">
    <source>
        <dbReference type="ARBA" id="ARBA00000085"/>
    </source>
</evidence>
<dbReference type="InterPro" id="IPR003594">
    <property type="entry name" value="HATPase_dom"/>
</dbReference>
<feature type="modified residue" description="Phosphohistidine" evidence="7">
    <location>
        <position position="412"/>
    </location>
</feature>
<dbReference type="InterPro" id="IPR029151">
    <property type="entry name" value="Sensor-like_sf"/>
</dbReference>
<dbReference type="PROSITE" id="PS50894">
    <property type="entry name" value="HPT"/>
    <property type="match status" value="1"/>
</dbReference>
<dbReference type="Pfam" id="PF01627">
    <property type="entry name" value="Hpt"/>
    <property type="match status" value="1"/>
</dbReference>
<dbReference type="InterPro" id="IPR004358">
    <property type="entry name" value="Sig_transdc_His_kin-like_C"/>
</dbReference>
<keyword evidence="4 8" id="KW-0812">Transmembrane</keyword>
<feature type="transmembrane region" description="Helical" evidence="8">
    <location>
        <begin position="184"/>
        <end position="205"/>
    </location>
</feature>
<gene>
    <name evidence="10" type="ORF">INR99_04295</name>
</gene>
<dbReference type="AlphaFoldDB" id="A0A8J7K118"/>
<dbReference type="PANTHER" id="PTHR43395:SF10">
    <property type="entry name" value="CHEMOTAXIS PROTEIN CHEA"/>
    <property type="match status" value="1"/>
</dbReference>
<keyword evidence="11" id="KW-1185">Reference proteome</keyword>
<keyword evidence="6" id="KW-0902">Two-component regulatory system</keyword>
<dbReference type="Pfam" id="PF17201">
    <property type="entry name" value="Cache_3-Cache_2"/>
    <property type="match status" value="1"/>
</dbReference>
<dbReference type="SMART" id="SM00387">
    <property type="entry name" value="HATPase_c"/>
    <property type="match status" value="1"/>
</dbReference>
<evidence type="ECO:0000259" key="9">
    <source>
        <dbReference type="PROSITE" id="PS50894"/>
    </source>
</evidence>
<evidence type="ECO:0000256" key="8">
    <source>
        <dbReference type="SAM" id="Phobius"/>
    </source>
</evidence>
<evidence type="ECO:0000313" key="11">
    <source>
        <dbReference type="Proteomes" id="UP000604481"/>
    </source>
</evidence>
<feature type="transmembrane region" description="Helical" evidence="8">
    <location>
        <begin position="12"/>
        <end position="36"/>
    </location>
</feature>
<accession>A0A8J7K118</accession>
<evidence type="ECO:0000256" key="6">
    <source>
        <dbReference type="ARBA" id="ARBA00023012"/>
    </source>
</evidence>
<keyword evidence="8" id="KW-0472">Membrane</keyword>
<keyword evidence="7" id="KW-0597">Phosphoprotein</keyword>
<dbReference type="InterPro" id="IPR036890">
    <property type="entry name" value="HATPase_C_sf"/>
</dbReference>
<evidence type="ECO:0000256" key="7">
    <source>
        <dbReference type="PROSITE-ProRule" id="PRU00110"/>
    </source>
</evidence>
<dbReference type="GO" id="GO:0000155">
    <property type="term" value="F:phosphorelay sensor kinase activity"/>
    <property type="evidence" value="ECO:0007669"/>
    <property type="project" value="UniProtKB-ARBA"/>
</dbReference>
<feature type="domain" description="HPt" evidence="9">
    <location>
        <begin position="364"/>
        <end position="478"/>
    </location>
</feature>
<dbReference type="SUPFAM" id="SSF103190">
    <property type="entry name" value="Sensory domain-like"/>
    <property type="match status" value="1"/>
</dbReference>
<name>A0A8J7K118_9NEIS</name>
<reference evidence="10 11" key="1">
    <citation type="submission" date="2020-10" db="EMBL/GenBank/DDBJ databases">
        <title>The genome sequence of Chitinilyticum litopenaei 4Y14.</title>
        <authorList>
            <person name="Liu Y."/>
        </authorList>
    </citation>
    <scope>NUCLEOTIDE SEQUENCE [LARGE SCALE GENOMIC DNA]</scope>
    <source>
        <strain evidence="10 11">4Y14</strain>
    </source>
</reference>
<proteinExistence type="predicted"/>
<evidence type="ECO:0000313" key="10">
    <source>
        <dbReference type="EMBL" id="MBE9608561.1"/>
    </source>
</evidence>
<dbReference type="SUPFAM" id="SSF55874">
    <property type="entry name" value="ATPase domain of HSP90 chaperone/DNA topoisomerase II/histidine kinase"/>
    <property type="match status" value="1"/>
</dbReference>
<dbReference type="Pfam" id="PF02518">
    <property type="entry name" value="HATPase_c"/>
    <property type="match status" value="1"/>
</dbReference>
<dbReference type="PRINTS" id="PR00344">
    <property type="entry name" value="BCTRLSENSOR"/>
</dbReference>
<comment type="catalytic activity">
    <reaction evidence="1">
        <text>ATP + protein L-histidine = ADP + protein N-phospho-L-histidine.</text>
        <dbReference type="EC" id="2.7.13.3"/>
    </reaction>
</comment>
<dbReference type="Gene3D" id="1.20.120.160">
    <property type="entry name" value="HPT domain"/>
    <property type="match status" value="1"/>
</dbReference>
<dbReference type="PANTHER" id="PTHR43395">
    <property type="entry name" value="SENSOR HISTIDINE KINASE CHEA"/>
    <property type="match status" value="1"/>
</dbReference>
<protein>
    <recommendedName>
        <fullName evidence="3">histidine kinase</fullName>
        <ecNumber evidence="3">2.7.13.3</ecNumber>
    </recommendedName>
</protein>
<evidence type="ECO:0000256" key="2">
    <source>
        <dbReference type="ARBA" id="ARBA00004141"/>
    </source>
</evidence>
<evidence type="ECO:0000256" key="3">
    <source>
        <dbReference type="ARBA" id="ARBA00012438"/>
    </source>
</evidence>
<evidence type="ECO:0000256" key="4">
    <source>
        <dbReference type="ARBA" id="ARBA00022692"/>
    </source>
</evidence>
<dbReference type="EMBL" id="JADFUA010000002">
    <property type="protein sequence ID" value="MBE9608561.1"/>
    <property type="molecule type" value="Genomic_DNA"/>
</dbReference>
<comment type="subcellular location">
    <subcellularLocation>
        <location evidence="2">Membrane</location>
        <topology evidence="2">Multi-pass membrane protein</topology>
    </subcellularLocation>
</comment>
<dbReference type="Gene3D" id="3.30.450.20">
    <property type="entry name" value="PAS domain"/>
    <property type="match status" value="1"/>
</dbReference>
<dbReference type="SUPFAM" id="SSF47226">
    <property type="entry name" value="Histidine-containing phosphotransfer domain, HPT domain"/>
    <property type="match status" value="1"/>
</dbReference>
<dbReference type="InterPro" id="IPR036641">
    <property type="entry name" value="HPT_dom_sf"/>
</dbReference>
<dbReference type="RefSeq" id="WP_194115078.1">
    <property type="nucleotide sequence ID" value="NZ_JADFUA010000002.1"/>
</dbReference>
<dbReference type="InterPro" id="IPR033462">
    <property type="entry name" value="Cache_3-Cache_2"/>
</dbReference>
<evidence type="ECO:0000256" key="5">
    <source>
        <dbReference type="ARBA" id="ARBA00022989"/>
    </source>
</evidence>
<dbReference type="InterPro" id="IPR051315">
    <property type="entry name" value="Bact_Chemotaxis_CheA"/>
</dbReference>
<dbReference type="InterPro" id="IPR008207">
    <property type="entry name" value="Sig_transdc_His_kin_Hpt_dom"/>
</dbReference>
<dbReference type="Proteomes" id="UP000604481">
    <property type="component" value="Unassembled WGS sequence"/>
</dbReference>
<dbReference type="EC" id="2.7.13.3" evidence="3"/>
<keyword evidence="5 8" id="KW-1133">Transmembrane helix</keyword>
<organism evidence="10 11">
    <name type="scientific">Chitinilyticum piscinae</name>
    <dbReference type="NCBI Taxonomy" id="2866724"/>
    <lineage>
        <taxon>Bacteria</taxon>
        <taxon>Pseudomonadati</taxon>
        <taxon>Pseudomonadota</taxon>
        <taxon>Betaproteobacteria</taxon>
        <taxon>Neisseriales</taxon>
        <taxon>Chitinibacteraceae</taxon>
        <taxon>Chitinilyticum</taxon>
    </lineage>
</organism>
<dbReference type="Gene3D" id="3.30.565.10">
    <property type="entry name" value="Histidine kinase-like ATPase, C-terminal domain"/>
    <property type="match status" value="1"/>
</dbReference>
<dbReference type="GO" id="GO:0005886">
    <property type="term" value="C:plasma membrane"/>
    <property type="evidence" value="ECO:0007669"/>
    <property type="project" value="UniProtKB-SubCell"/>
</dbReference>